<gene>
    <name evidence="1" type="ORF">AVEN_58422_1</name>
</gene>
<dbReference type="InterPro" id="IPR036397">
    <property type="entry name" value="RNaseH_sf"/>
</dbReference>
<name>A0A4Y2UTZ2_ARAVE</name>
<dbReference type="AlphaFoldDB" id="A0A4Y2UTZ2"/>
<dbReference type="EMBL" id="BGPR01039646">
    <property type="protein sequence ID" value="GBO15651.1"/>
    <property type="molecule type" value="Genomic_DNA"/>
</dbReference>
<sequence>MLSDGFILLHDNGRPHTARKTQEFLQKFKWGVWIHLTYGPDLAPSDYFLSPKFKEHLSGTSFSSDSDVKTAAENWFNGQGRDFYQAGLNKLAMHSDKCLNRFDDHVGK</sequence>
<dbReference type="PANTHER" id="PTHR46060:SF1">
    <property type="entry name" value="MARINER MOS1 TRANSPOSASE-LIKE PROTEIN"/>
    <property type="match status" value="1"/>
</dbReference>
<evidence type="ECO:0000313" key="2">
    <source>
        <dbReference type="Proteomes" id="UP000499080"/>
    </source>
</evidence>
<dbReference type="Gene3D" id="3.30.420.10">
    <property type="entry name" value="Ribonuclease H-like superfamily/Ribonuclease H"/>
    <property type="match status" value="1"/>
</dbReference>
<accession>A0A4Y2UTZ2</accession>
<proteinExistence type="predicted"/>
<evidence type="ECO:0000313" key="1">
    <source>
        <dbReference type="EMBL" id="GBO15651.1"/>
    </source>
</evidence>
<organism evidence="1 2">
    <name type="scientific">Araneus ventricosus</name>
    <name type="common">Orbweaver spider</name>
    <name type="synonym">Epeira ventricosa</name>
    <dbReference type="NCBI Taxonomy" id="182803"/>
    <lineage>
        <taxon>Eukaryota</taxon>
        <taxon>Metazoa</taxon>
        <taxon>Ecdysozoa</taxon>
        <taxon>Arthropoda</taxon>
        <taxon>Chelicerata</taxon>
        <taxon>Arachnida</taxon>
        <taxon>Araneae</taxon>
        <taxon>Araneomorphae</taxon>
        <taxon>Entelegynae</taxon>
        <taxon>Araneoidea</taxon>
        <taxon>Araneidae</taxon>
        <taxon>Araneus</taxon>
    </lineage>
</organism>
<keyword evidence="2" id="KW-1185">Reference proteome</keyword>
<evidence type="ECO:0008006" key="3">
    <source>
        <dbReference type="Google" id="ProtNLM"/>
    </source>
</evidence>
<dbReference type="GO" id="GO:0003676">
    <property type="term" value="F:nucleic acid binding"/>
    <property type="evidence" value="ECO:0007669"/>
    <property type="project" value="InterPro"/>
</dbReference>
<reference evidence="1 2" key="1">
    <citation type="journal article" date="2019" name="Sci. Rep.">
        <title>Orb-weaving spider Araneus ventricosus genome elucidates the spidroin gene catalogue.</title>
        <authorList>
            <person name="Kono N."/>
            <person name="Nakamura H."/>
            <person name="Ohtoshi R."/>
            <person name="Moran D.A.P."/>
            <person name="Shinohara A."/>
            <person name="Yoshida Y."/>
            <person name="Fujiwara M."/>
            <person name="Mori M."/>
            <person name="Tomita M."/>
            <person name="Arakawa K."/>
        </authorList>
    </citation>
    <scope>NUCLEOTIDE SEQUENCE [LARGE SCALE GENOMIC DNA]</scope>
</reference>
<dbReference type="OrthoDB" id="10042427at2759"/>
<dbReference type="PANTHER" id="PTHR46060">
    <property type="entry name" value="MARINER MOS1 TRANSPOSASE-LIKE PROTEIN"/>
    <property type="match status" value="1"/>
</dbReference>
<dbReference type="InterPro" id="IPR052709">
    <property type="entry name" value="Transposase-MT_Hybrid"/>
</dbReference>
<protein>
    <recommendedName>
        <fullName evidence="3">Histone-lysine N-methyltransferase SETMAR</fullName>
    </recommendedName>
</protein>
<comment type="caution">
    <text evidence="1">The sequence shown here is derived from an EMBL/GenBank/DDBJ whole genome shotgun (WGS) entry which is preliminary data.</text>
</comment>
<dbReference type="Proteomes" id="UP000499080">
    <property type="component" value="Unassembled WGS sequence"/>
</dbReference>